<reference evidence="3 4" key="1">
    <citation type="submission" date="2019-12" db="EMBL/GenBank/DDBJ databases">
        <title>Novel species isolated from a subtropical stream in China.</title>
        <authorList>
            <person name="Lu H."/>
        </authorList>
    </citation>
    <scope>NUCLEOTIDE SEQUENCE [LARGE SCALE GENOMIC DNA]</scope>
    <source>
        <strain evidence="3 4">FT135W</strain>
    </source>
</reference>
<dbReference type="RefSeq" id="WP_161005619.1">
    <property type="nucleotide sequence ID" value="NZ_WWCN01000003.1"/>
</dbReference>
<evidence type="ECO:0000313" key="4">
    <source>
        <dbReference type="Proteomes" id="UP000479335"/>
    </source>
</evidence>
<dbReference type="PANTHER" id="PTHR23028:SF53">
    <property type="entry name" value="ACYL_TRANSF_3 DOMAIN-CONTAINING PROTEIN"/>
    <property type="match status" value="1"/>
</dbReference>
<dbReference type="GO" id="GO:0009103">
    <property type="term" value="P:lipopolysaccharide biosynthetic process"/>
    <property type="evidence" value="ECO:0007669"/>
    <property type="project" value="TreeGrafter"/>
</dbReference>
<feature type="transmembrane region" description="Helical" evidence="1">
    <location>
        <begin position="275"/>
        <end position="296"/>
    </location>
</feature>
<feature type="transmembrane region" description="Helical" evidence="1">
    <location>
        <begin position="184"/>
        <end position="204"/>
    </location>
</feature>
<keyword evidence="1" id="KW-1133">Transmembrane helix</keyword>
<name>A0A6L8K3M8_9BURK</name>
<feature type="domain" description="Acyltransferase 3" evidence="2">
    <location>
        <begin position="7"/>
        <end position="324"/>
    </location>
</feature>
<dbReference type="GO" id="GO:0016747">
    <property type="term" value="F:acyltransferase activity, transferring groups other than amino-acyl groups"/>
    <property type="evidence" value="ECO:0007669"/>
    <property type="project" value="InterPro"/>
</dbReference>
<dbReference type="AlphaFoldDB" id="A0A6L8K3M8"/>
<feature type="transmembrane region" description="Helical" evidence="1">
    <location>
        <begin position="83"/>
        <end position="103"/>
    </location>
</feature>
<organism evidence="3 4">
    <name type="scientific">Duganella flavida</name>
    <dbReference type="NCBI Taxonomy" id="2692175"/>
    <lineage>
        <taxon>Bacteria</taxon>
        <taxon>Pseudomonadati</taxon>
        <taxon>Pseudomonadota</taxon>
        <taxon>Betaproteobacteria</taxon>
        <taxon>Burkholderiales</taxon>
        <taxon>Oxalobacteraceae</taxon>
        <taxon>Telluria group</taxon>
        <taxon>Duganella</taxon>
    </lineage>
</organism>
<dbReference type="GO" id="GO:0016020">
    <property type="term" value="C:membrane"/>
    <property type="evidence" value="ECO:0007669"/>
    <property type="project" value="TreeGrafter"/>
</dbReference>
<sequence>MTKDRVNEIDLLRFIAAISVVLFHYAFRGFAADGLSNMPYPLLAPYARYGYLGVELFFMISGFVILMTASGGSLRSFVISRVVRLYPAFWACCTLTFAMISLFEVPPFQAGWQQYLVNLTMMSGFVDVPSIDNAYWSLFIELKFYALVAIVLLLGRVHQVQLWLWAWLGISIANQFVHSGKVTMFLLTNYSAFFIAGACCYLIWSRGASLTRLAMLLLAWGLGTWQALVPLMEFEQHYATRMSRFGVVVIIAGFFVVLLLISLRRTGWIGQRRWLLAGVLTYPLYLLHQNIGFILFHLGYPEWNRHLLLWSVVAGMCVLAYLVHRIVEQPLAGLMKRGLAVGMAALDSRMPLRR</sequence>
<feature type="transmembrane region" description="Helical" evidence="1">
    <location>
        <begin position="134"/>
        <end position="155"/>
    </location>
</feature>
<keyword evidence="4" id="KW-1185">Reference proteome</keyword>
<dbReference type="EMBL" id="WWCN01000003">
    <property type="protein sequence ID" value="MYM22103.1"/>
    <property type="molecule type" value="Genomic_DNA"/>
</dbReference>
<dbReference type="Proteomes" id="UP000479335">
    <property type="component" value="Unassembled WGS sequence"/>
</dbReference>
<protein>
    <submittedName>
        <fullName evidence="3">Acyltransferase family protein</fullName>
    </submittedName>
</protein>
<evidence type="ECO:0000259" key="2">
    <source>
        <dbReference type="Pfam" id="PF01757"/>
    </source>
</evidence>
<feature type="transmembrane region" description="Helical" evidence="1">
    <location>
        <begin position="162"/>
        <end position="178"/>
    </location>
</feature>
<proteinExistence type="predicted"/>
<dbReference type="Pfam" id="PF01757">
    <property type="entry name" value="Acyl_transf_3"/>
    <property type="match status" value="1"/>
</dbReference>
<feature type="transmembrane region" description="Helical" evidence="1">
    <location>
        <begin position="213"/>
        <end position="232"/>
    </location>
</feature>
<keyword evidence="1" id="KW-0812">Transmembrane</keyword>
<evidence type="ECO:0000313" key="3">
    <source>
        <dbReference type="EMBL" id="MYM22103.1"/>
    </source>
</evidence>
<dbReference type="PANTHER" id="PTHR23028">
    <property type="entry name" value="ACETYLTRANSFERASE"/>
    <property type="match status" value="1"/>
</dbReference>
<feature type="transmembrane region" description="Helical" evidence="1">
    <location>
        <begin position="51"/>
        <end position="71"/>
    </location>
</feature>
<dbReference type="InterPro" id="IPR050879">
    <property type="entry name" value="Acyltransferase_3"/>
</dbReference>
<feature type="transmembrane region" description="Helical" evidence="1">
    <location>
        <begin position="308"/>
        <end position="327"/>
    </location>
</feature>
<feature type="transmembrane region" description="Helical" evidence="1">
    <location>
        <begin position="244"/>
        <end position="263"/>
    </location>
</feature>
<keyword evidence="3" id="KW-0012">Acyltransferase</keyword>
<gene>
    <name evidence="3" type="ORF">GTP46_05525</name>
</gene>
<keyword evidence="3" id="KW-0808">Transferase</keyword>
<keyword evidence="1" id="KW-0472">Membrane</keyword>
<evidence type="ECO:0000256" key="1">
    <source>
        <dbReference type="SAM" id="Phobius"/>
    </source>
</evidence>
<comment type="caution">
    <text evidence="3">The sequence shown here is derived from an EMBL/GenBank/DDBJ whole genome shotgun (WGS) entry which is preliminary data.</text>
</comment>
<feature type="transmembrane region" description="Helical" evidence="1">
    <location>
        <begin position="12"/>
        <end position="31"/>
    </location>
</feature>
<accession>A0A6L8K3M8</accession>
<dbReference type="InterPro" id="IPR002656">
    <property type="entry name" value="Acyl_transf_3_dom"/>
</dbReference>